<dbReference type="GO" id="GO:0003824">
    <property type="term" value="F:catalytic activity"/>
    <property type="evidence" value="ECO:0007669"/>
    <property type="project" value="UniProtKB-ARBA"/>
</dbReference>
<evidence type="ECO:0000259" key="6">
    <source>
        <dbReference type="PROSITE" id="PS50949"/>
    </source>
</evidence>
<proteinExistence type="inferred from homology"/>
<gene>
    <name evidence="7" type="ORF">HMPREF9470_04180</name>
</gene>
<dbReference type="Pfam" id="PF00392">
    <property type="entry name" value="GntR"/>
    <property type="match status" value="1"/>
</dbReference>
<dbReference type="InterPro" id="IPR015424">
    <property type="entry name" value="PyrdxlP-dep_Trfase"/>
</dbReference>
<evidence type="ECO:0000313" key="8">
    <source>
        <dbReference type="Proteomes" id="UP000037392"/>
    </source>
</evidence>
<accession>A0A0J9EM08</accession>
<dbReference type="RefSeq" id="WP_007863784.1">
    <property type="nucleotide sequence ID" value="NZ_KQ235881.1"/>
</dbReference>
<dbReference type="Pfam" id="PF00155">
    <property type="entry name" value="Aminotran_1_2"/>
    <property type="match status" value="1"/>
</dbReference>
<dbReference type="CDD" id="cd07377">
    <property type="entry name" value="WHTH_GntR"/>
    <property type="match status" value="1"/>
</dbReference>
<dbReference type="InterPro" id="IPR015422">
    <property type="entry name" value="PyrdxlP-dep_Trfase_small"/>
</dbReference>
<keyword evidence="3" id="KW-0805">Transcription regulation</keyword>
<dbReference type="CDD" id="cd00609">
    <property type="entry name" value="AAT_like"/>
    <property type="match status" value="1"/>
</dbReference>
<keyword evidence="2" id="KW-0663">Pyridoxal phosphate</keyword>
<dbReference type="PATRIC" id="fig|742734.4.peg.4479"/>
<sequence>MPVNSFSDYPMSWAPDKQELTYPIYYCLADMMERDIKSGKLSANTKLPPQRELADFLDLNLSTITKAYKLCEMRGLIHAVTGRGTFVTPYANVSTSTVEKSTAPRIEMALIHPFYESNAAIRDLTVEILKKPFSEQLFEYSHPLGDRGQILAGARWLSRFGLDAGEHNTIIAAGAQNALATILSSLFEAGDRIAVDTYTYPNFISLANQLYLQLVPIENDREGMRPDQLESACALQNIKGVYMMPAGSNPTNIAWSDARKTEIGGIIRKMDLMGIEDDNYASLLETPYIPVTLEAPGNCIYVSGLSKPLCPGLRIAYLYVPESYINPMEQGIFSQNLKISSLNMEIAAEIIRSGLACKIIQKKQRSALRRNGIYVSYFPDRPACMESYYQWLELPVHCTGRLCEAELARLGVSVFGAERFSVGNQVKANAVRVATCSAKSDEELKQGLTILRGHIRDQEEASPSFIV</sequence>
<dbReference type="SMART" id="SM00345">
    <property type="entry name" value="HTH_GNTR"/>
    <property type="match status" value="1"/>
</dbReference>
<dbReference type="OrthoDB" id="9799482at2"/>
<dbReference type="InterPro" id="IPR000524">
    <property type="entry name" value="Tscrpt_reg_HTH_GntR"/>
</dbReference>
<dbReference type="PANTHER" id="PTHR46577">
    <property type="entry name" value="HTH-TYPE TRANSCRIPTIONAL REGULATORY PROTEIN GABR"/>
    <property type="match status" value="1"/>
</dbReference>
<organism evidence="7 8">
    <name type="scientific">[Clostridium] citroniae WAL-19142</name>
    <dbReference type="NCBI Taxonomy" id="742734"/>
    <lineage>
        <taxon>Bacteria</taxon>
        <taxon>Bacillati</taxon>
        <taxon>Bacillota</taxon>
        <taxon>Clostridia</taxon>
        <taxon>Lachnospirales</taxon>
        <taxon>Lachnospiraceae</taxon>
        <taxon>Enterocloster</taxon>
    </lineage>
</organism>
<dbReference type="Gene3D" id="3.40.640.10">
    <property type="entry name" value="Type I PLP-dependent aspartate aminotransferase-like (Major domain)"/>
    <property type="match status" value="1"/>
</dbReference>
<dbReference type="PANTHER" id="PTHR46577:SF1">
    <property type="entry name" value="HTH-TYPE TRANSCRIPTIONAL REGULATORY PROTEIN GABR"/>
    <property type="match status" value="1"/>
</dbReference>
<dbReference type="AlphaFoldDB" id="A0A0J9EM08"/>
<dbReference type="InterPro" id="IPR051446">
    <property type="entry name" value="HTH_trans_reg/aminotransferase"/>
</dbReference>
<dbReference type="Gene3D" id="3.90.1150.10">
    <property type="entry name" value="Aspartate Aminotransferase, domain 1"/>
    <property type="match status" value="1"/>
</dbReference>
<evidence type="ECO:0000256" key="2">
    <source>
        <dbReference type="ARBA" id="ARBA00022898"/>
    </source>
</evidence>
<protein>
    <recommendedName>
        <fullName evidence="6">HTH gntR-type domain-containing protein</fullName>
    </recommendedName>
</protein>
<reference evidence="7 8" key="1">
    <citation type="submission" date="2011-04" db="EMBL/GenBank/DDBJ databases">
        <title>The Genome Sequence of Clostridium citroniae WAL-19142.</title>
        <authorList>
            <consortium name="The Broad Institute Genome Sequencing Platform"/>
            <person name="Earl A."/>
            <person name="Ward D."/>
            <person name="Feldgarden M."/>
            <person name="Gevers D."/>
            <person name="Warren Y.A."/>
            <person name="Tyrrell K.L."/>
            <person name="Citron D.M."/>
            <person name="Goldstein E.J."/>
            <person name="Daigneault M."/>
            <person name="Allen-Vercoe E."/>
            <person name="Young S.K."/>
            <person name="Zeng Q."/>
            <person name="Gargeya S."/>
            <person name="Fitzgerald M."/>
            <person name="Haas B."/>
            <person name="Abouelleil A."/>
            <person name="Alvarado L."/>
            <person name="Arachchi H.M."/>
            <person name="Berlin A."/>
            <person name="Brown A."/>
            <person name="Chapman S.B."/>
            <person name="Chen Z."/>
            <person name="Dunbar C."/>
            <person name="Freedman E."/>
            <person name="Gearin G."/>
            <person name="Gellesch M."/>
            <person name="Goldberg J."/>
            <person name="Griggs A."/>
            <person name="Gujja S."/>
            <person name="Heilman E.R."/>
            <person name="Heiman D."/>
            <person name="Howarth C."/>
            <person name="Larson L."/>
            <person name="Lui A."/>
            <person name="MacDonald P.J."/>
            <person name="Mehta T."/>
            <person name="Montmayeur A."/>
            <person name="Murphy C."/>
            <person name="Neiman D."/>
            <person name="Pearson M."/>
            <person name="Priest M."/>
            <person name="Roberts A."/>
            <person name="Saif S."/>
            <person name="Shea T."/>
            <person name="Shenoy N."/>
            <person name="Sisk P."/>
            <person name="Stolte C."/>
            <person name="Sykes S."/>
            <person name="White J."/>
            <person name="Yandava C."/>
            <person name="Wortman J."/>
            <person name="Nusbaum C."/>
            <person name="Birren B."/>
        </authorList>
    </citation>
    <scope>NUCLEOTIDE SEQUENCE [LARGE SCALE GENOMIC DNA]</scope>
    <source>
        <strain evidence="7 8">WAL-19142</strain>
    </source>
</reference>
<evidence type="ECO:0000256" key="5">
    <source>
        <dbReference type="ARBA" id="ARBA00023163"/>
    </source>
</evidence>
<dbReference type="GO" id="GO:0030170">
    <property type="term" value="F:pyridoxal phosphate binding"/>
    <property type="evidence" value="ECO:0007669"/>
    <property type="project" value="InterPro"/>
</dbReference>
<evidence type="ECO:0000256" key="4">
    <source>
        <dbReference type="ARBA" id="ARBA00023125"/>
    </source>
</evidence>
<comment type="similarity">
    <text evidence="1">In the C-terminal section; belongs to the class-I pyridoxal-phosphate-dependent aminotransferase family.</text>
</comment>
<dbReference type="GO" id="GO:0003700">
    <property type="term" value="F:DNA-binding transcription factor activity"/>
    <property type="evidence" value="ECO:0007669"/>
    <property type="project" value="InterPro"/>
</dbReference>
<dbReference type="EMBL" id="ADLK01000029">
    <property type="protein sequence ID" value="KMW16680.1"/>
    <property type="molecule type" value="Genomic_DNA"/>
</dbReference>
<dbReference type="InterPro" id="IPR036390">
    <property type="entry name" value="WH_DNA-bd_sf"/>
</dbReference>
<evidence type="ECO:0000256" key="3">
    <source>
        <dbReference type="ARBA" id="ARBA00023015"/>
    </source>
</evidence>
<dbReference type="GeneID" id="93161457"/>
<dbReference type="Gene3D" id="1.10.10.10">
    <property type="entry name" value="Winged helix-like DNA-binding domain superfamily/Winged helix DNA-binding domain"/>
    <property type="match status" value="1"/>
</dbReference>
<dbReference type="InterPro" id="IPR036388">
    <property type="entry name" value="WH-like_DNA-bd_sf"/>
</dbReference>
<keyword evidence="4" id="KW-0238">DNA-binding</keyword>
<dbReference type="InterPro" id="IPR015421">
    <property type="entry name" value="PyrdxlP-dep_Trfase_major"/>
</dbReference>
<evidence type="ECO:0000256" key="1">
    <source>
        <dbReference type="ARBA" id="ARBA00005384"/>
    </source>
</evidence>
<evidence type="ECO:0000313" key="7">
    <source>
        <dbReference type="EMBL" id="KMW16680.1"/>
    </source>
</evidence>
<dbReference type="InterPro" id="IPR004839">
    <property type="entry name" value="Aminotransferase_I/II_large"/>
</dbReference>
<comment type="caution">
    <text evidence="7">The sequence shown here is derived from an EMBL/GenBank/DDBJ whole genome shotgun (WGS) entry which is preliminary data.</text>
</comment>
<keyword evidence="5" id="KW-0804">Transcription</keyword>
<feature type="domain" description="HTH gntR-type" evidence="6">
    <location>
        <begin position="22"/>
        <end position="90"/>
    </location>
</feature>
<name>A0A0J9EM08_9FIRM</name>
<dbReference type="PROSITE" id="PS50949">
    <property type="entry name" value="HTH_GNTR"/>
    <property type="match status" value="1"/>
</dbReference>
<dbReference type="SUPFAM" id="SSF46785">
    <property type="entry name" value="Winged helix' DNA-binding domain"/>
    <property type="match status" value="1"/>
</dbReference>
<dbReference type="Proteomes" id="UP000037392">
    <property type="component" value="Unassembled WGS sequence"/>
</dbReference>
<dbReference type="GO" id="GO:0003677">
    <property type="term" value="F:DNA binding"/>
    <property type="evidence" value="ECO:0007669"/>
    <property type="project" value="UniProtKB-KW"/>
</dbReference>
<dbReference type="SUPFAM" id="SSF53383">
    <property type="entry name" value="PLP-dependent transferases"/>
    <property type="match status" value="1"/>
</dbReference>